<comment type="caution">
    <text evidence="2">The sequence shown here is derived from an EMBL/GenBank/DDBJ whole genome shotgun (WGS) entry which is preliminary data.</text>
</comment>
<gene>
    <name evidence="2" type="ORF">B0T14DRAFT_570370</name>
</gene>
<evidence type="ECO:0000313" key="3">
    <source>
        <dbReference type="Proteomes" id="UP001175000"/>
    </source>
</evidence>
<dbReference type="Pfam" id="PF06985">
    <property type="entry name" value="HET"/>
    <property type="match status" value="1"/>
</dbReference>
<proteinExistence type="predicted"/>
<dbReference type="Proteomes" id="UP001175000">
    <property type="component" value="Unassembled WGS sequence"/>
</dbReference>
<dbReference type="AlphaFoldDB" id="A0AA40BUV4"/>
<keyword evidence="3" id="KW-1185">Reference proteome</keyword>
<evidence type="ECO:0000259" key="1">
    <source>
        <dbReference type="Pfam" id="PF06985"/>
    </source>
</evidence>
<organism evidence="2 3">
    <name type="scientific">Immersiella caudata</name>
    <dbReference type="NCBI Taxonomy" id="314043"/>
    <lineage>
        <taxon>Eukaryota</taxon>
        <taxon>Fungi</taxon>
        <taxon>Dikarya</taxon>
        <taxon>Ascomycota</taxon>
        <taxon>Pezizomycotina</taxon>
        <taxon>Sordariomycetes</taxon>
        <taxon>Sordariomycetidae</taxon>
        <taxon>Sordariales</taxon>
        <taxon>Lasiosphaeriaceae</taxon>
        <taxon>Immersiella</taxon>
    </lineage>
</organism>
<protein>
    <recommendedName>
        <fullName evidence="1">Heterokaryon incompatibility domain-containing protein</fullName>
    </recommendedName>
</protein>
<reference evidence="2" key="1">
    <citation type="submission" date="2023-06" db="EMBL/GenBank/DDBJ databases">
        <title>Genome-scale phylogeny and comparative genomics of the fungal order Sordariales.</title>
        <authorList>
            <consortium name="Lawrence Berkeley National Laboratory"/>
            <person name="Hensen N."/>
            <person name="Bonometti L."/>
            <person name="Westerberg I."/>
            <person name="Brannstrom I.O."/>
            <person name="Guillou S."/>
            <person name="Cros-Aarteil S."/>
            <person name="Calhoun S."/>
            <person name="Haridas S."/>
            <person name="Kuo A."/>
            <person name="Mondo S."/>
            <person name="Pangilinan J."/>
            <person name="Riley R."/>
            <person name="Labutti K."/>
            <person name="Andreopoulos B."/>
            <person name="Lipzen A."/>
            <person name="Chen C."/>
            <person name="Yanf M."/>
            <person name="Daum C."/>
            <person name="Ng V."/>
            <person name="Clum A."/>
            <person name="Steindorff A."/>
            <person name="Ohm R."/>
            <person name="Martin F."/>
            <person name="Silar P."/>
            <person name="Natvig D."/>
            <person name="Lalanne C."/>
            <person name="Gautier V."/>
            <person name="Ament-Velasquez S.L."/>
            <person name="Kruys A."/>
            <person name="Hutchinson M.I."/>
            <person name="Powell A.J."/>
            <person name="Barry K."/>
            <person name="Miller A.N."/>
            <person name="Grigoriev I.V."/>
            <person name="Debuchy R."/>
            <person name="Gladieux P."/>
            <person name="Thoren M.H."/>
            <person name="Johannesson H."/>
        </authorList>
    </citation>
    <scope>NUCLEOTIDE SEQUENCE</scope>
    <source>
        <strain evidence="2">CBS 606.72</strain>
    </source>
</reference>
<sequence>MNPNICSVCREMKSEALRCPLVSDLPALKNGAIDRTRHPFKEKVDDAHEYTALSSFGEILERGSKCSTCQIIGDSLSRKTLRCPDPEDQCEAYTSYFAAYRDRNGKKCWVCRLSICVVAELEKYLWDVFQACSIGESSVEADPDRCFQDTCPGALSATPLPQTIQDAIHVTKSLGFRHLWVDTLCIMQDDVVDKEMQIAAMSLIYGSAFLTITAASSSSVRGGVQGVQPGSRFAEQEEMAVIPKGATGHTDVGLSLMTCLHPLHRSGDHVLSHTLE</sequence>
<feature type="domain" description="Heterokaryon incompatibility" evidence="1">
    <location>
        <begin position="156"/>
        <end position="238"/>
    </location>
</feature>
<dbReference type="PANTHER" id="PTHR33112">
    <property type="entry name" value="DOMAIN PROTEIN, PUTATIVE-RELATED"/>
    <property type="match status" value="1"/>
</dbReference>
<dbReference type="InterPro" id="IPR010730">
    <property type="entry name" value="HET"/>
</dbReference>
<name>A0AA40BUV4_9PEZI</name>
<evidence type="ECO:0000313" key="2">
    <source>
        <dbReference type="EMBL" id="KAK0614435.1"/>
    </source>
</evidence>
<dbReference type="PANTHER" id="PTHR33112:SF16">
    <property type="entry name" value="HETEROKARYON INCOMPATIBILITY DOMAIN-CONTAINING PROTEIN"/>
    <property type="match status" value="1"/>
</dbReference>
<accession>A0AA40BUV4</accession>
<dbReference type="EMBL" id="JAULSU010000006">
    <property type="protein sequence ID" value="KAK0614435.1"/>
    <property type="molecule type" value="Genomic_DNA"/>
</dbReference>